<name>A0ABT9RA23_9ACTN</name>
<comment type="caution">
    <text evidence="2">The sequence shown here is derived from an EMBL/GenBank/DDBJ whole genome shotgun (WGS) entry which is preliminary data.</text>
</comment>
<dbReference type="Pfam" id="PF17765">
    <property type="entry name" value="MLTR_LBD"/>
    <property type="match status" value="1"/>
</dbReference>
<dbReference type="Pfam" id="PF13560">
    <property type="entry name" value="HTH_31"/>
    <property type="match status" value="1"/>
</dbReference>
<reference evidence="2 3" key="1">
    <citation type="submission" date="2023-07" db="EMBL/GenBank/DDBJ databases">
        <title>Sequencing the genomes of 1000 actinobacteria strains.</title>
        <authorList>
            <person name="Klenk H.-P."/>
        </authorList>
    </citation>
    <scope>NUCLEOTIDE SEQUENCE [LARGE SCALE GENOMIC DNA]</scope>
    <source>
        <strain evidence="2 3">DSM 44109</strain>
    </source>
</reference>
<dbReference type="InterPro" id="IPR041413">
    <property type="entry name" value="MLTR_LBD"/>
</dbReference>
<proteinExistence type="predicted"/>
<dbReference type="InterPro" id="IPR010982">
    <property type="entry name" value="Lambda_DNA-bd_dom_sf"/>
</dbReference>
<organism evidence="2 3">
    <name type="scientific">Streptosporangium brasiliense</name>
    <dbReference type="NCBI Taxonomy" id="47480"/>
    <lineage>
        <taxon>Bacteria</taxon>
        <taxon>Bacillati</taxon>
        <taxon>Actinomycetota</taxon>
        <taxon>Actinomycetes</taxon>
        <taxon>Streptosporangiales</taxon>
        <taxon>Streptosporangiaceae</taxon>
        <taxon>Streptosporangium</taxon>
    </lineage>
</organism>
<evidence type="ECO:0000259" key="1">
    <source>
        <dbReference type="PROSITE" id="PS50943"/>
    </source>
</evidence>
<accession>A0ABT9RA23</accession>
<dbReference type="PANTHER" id="PTHR35010:SF2">
    <property type="entry name" value="BLL4672 PROTEIN"/>
    <property type="match status" value="1"/>
</dbReference>
<protein>
    <submittedName>
        <fullName evidence="2">Transcriptional regulator with XRE-family HTH domain</fullName>
    </submittedName>
</protein>
<keyword evidence="3" id="KW-1185">Reference proteome</keyword>
<dbReference type="InterPro" id="IPR001387">
    <property type="entry name" value="Cro/C1-type_HTH"/>
</dbReference>
<dbReference type="RefSeq" id="WP_306866245.1">
    <property type="nucleotide sequence ID" value="NZ_JAUSRB010000002.1"/>
</dbReference>
<dbReference type="CDD" id="cd00093">
    <property type="entry name" value="HTH_XRE"/>
    <property type="match status" value="1"/>
</dbReference>
<gene>
    <name evidence="2" type="ORF">J2S55_005365</name>
</gene>
<dbReference type="Proteomes" id="UP001230426">
    <property type="component" value="Unassembled WGS sequence"/>
</dbReference>
<evidence type="ECO:0000313" key="3">
    <source>
        <dbReference type="Proteomes" id="UP001230426"/>
    </source>
</evidence>
<feature type="domain" description="HTH cro/C1-type" evidence="1">
    <location>
        <begin position="35"/>
        <end position="82"/>
    </location>
</feature>
<dbReference type="PANTHER" id="PTHR35010">
    <property type="entry name" value="BLL4672 PROTEIN-RELATED"/>
    <property type="match status" value="1"/>
</dbReference>
<dbReference type="Gene3D" id="1.10.260.40">
    <property type="entry name" value="lambda repressor-like DNA-binding domains"/>
    <property type="match status" value="1"/>
</dbReference>
<dbReference type="SUPFAM" id="SSF47413">
    <property type="entry name" value="lambda repressor-like DNA-binding domains"/>
    <property type="match status" value="1"/>
</dbReference>
<dbReference type="SMART" id="SM00530">
    <property type="entry name" value="HTH_XRE"/>
    <property type="match status" value="1"/>
</dbReference>
<dbReference type="Gene3D" id="3.30.450.180">
    <property type="match status" value="1"/>
</dbReference>
<dbReference type="EMBL" id="JAUSRB010000002">
    <property type="protein sequence ID" value="MDP9866099.1"/>
    <property type="molecule type" value="Genomic_DNA"/>
</dbReference>
<sequence>MDNHNLLGEFLRARREVTAPEQVGLPHSGLRRTPGLRREEVAMFAGVSTDYYIRLEQGRERHPSEQVLDALARALDLDPDAAAHLHGLAHPGPRRRTADGAERVSPDLLRLIWSWPYTPALVISRRMDVLAANPLATALYEGWEHADNLLRMVFLAPAAHEFYREFGLDWEQVARSKVAHLRAAAGADLDDPQLTELVDELSSQSADFRRLWARHDVSPVPHAAMPLRHREAGDLILTCEVFDVNSAPGQQLVTIDVEPAGAAERALVLLGGDVTPSGREALGHALQAAHR</sequence>
<evidence type="ECO:0000313" key="2">
    <source>
        <dbReference type="EMBL" id="MDP9866099.1"/>
    </source>
</evidence>
<dbReference type="PROSITE" id="PS50943">
    <property type="entry name" value="HTH_CROC1"/>
    <property type="match status" value="1"/>
</dbReference>